<evidence type="ECO:0000313" key="6">
    <source>
        <dbReference type="EMBL" id="TFK53537.1"/>
    </source>
</evidence>
<name>A0A5C3N9K7_9AGAM</name>
<dbReference type="OrthoDB" id="128536at2759"/>
<comment type="similarity">
    <text evidence="4">Belongs to the eukaryotic/archaeal RNase P protein component 4 family.</text>
</comment>
<keyword evidence="3" id="KW-0862">Zinc</keyword>
<gene>
    <name evidence="6" type="ORF">OE88DRAFT_1256239</name>
</gene>
<evidence type="ECO:0000256" key="2">
    <source>
        <dbReference type="ARBA" id="ARBA00022723"/>
    </source>
</evidence>
<dbReference type="GO" id="GO:0046872">
    <property type="term" value="F:metal ion binding"/>
    <property type="evidence" value="ECO:0007669"/>
    <property type="project" value="UniProtKB-KW"/>
</dbReference>
<organism evidence="6 7">
    <name type="scientific">Heliocybe sulcata</name>
    <dbReference type="NCBI Taxonomy" id="5364"/>
    <lineage>
        <taxon>Eukaryota</taxon>
        <taxon>Fungi</taxon>
        <taxon>Dikarya</taxon>
        <taxon>Basidiomycota</taxon>
        <taxon>Agaricomycotina</taxon>
        <taxon>Agaricomycetes</taxon>
        <taxon>Gloeophyllales</taxon>
        <taxon>Gloeophyllaceae</taxon>
        <taxon>Heliocybe</taxon>
    </lineage>
</organism>
<dbReference type="EMBL" id="ML213507">
    <property type="protein sequence ID" value="TFK53537.1"/>
    <property type="molecule type" value="Genomic_DNA"/>
</dbReference>
<dbReference type="Gene3D" id="6.20.50.20">
    <property type="match status" value="1"/>
</dbReference>
<evidence type="ECO:0000256" key="5">
    <source>
        <dbReference type="SAM" id="MobiDB-lite"/>
    </source>
</evidence>
<dbReference type="STRING" id="5364.A0A5C3N9K7"/>
<dbReference type="Proteomes" id="UP000305948">
    <property type="component" value="Unassembled WGS sequence"/>
</dbReference>
<dbReference type="GO" id="GO:0008033">
    <property type="term" value="P:tRNA processing"/>
    <property type="evidence" value="ECO:0007669"/>
    <property type="project" value="UniProtKB-KW"/>
</dbReference>
<keyword evidence="1" id="KW-0819">tRNA processing</keyword>
<evidence type="ECO:0000256" key="4">
    <source>
        <dbReference type="ARBA" id="ARBA00038402"/>
    </source>
</evidence>
<protein>
    <submittedName>
        <fullName evidence="6">Rpr2-domain-containing protein</fullName>
    </submittedName>
</protein>
<keyword evidence="2" id="KW-0479">Metal-binding</keyword>
<dbReference type="PANTHER" id="PTHR14742:SF0">
    <property type="entry name" value="RIBONUCLEASE P PROTEIN SUBUNIT P21"/>
    <property type="match status" value="1"/>
</dbReference>
<evidence type="ECO:0000313" key="7">
    <source>
        <dbReference type="Proteomes" id="UP000305948"/>
    </source>
</evidence>
<reference evidence="6 7" key="1">
    <citation type="journal article" date="2019" name="Nat. Ecol. Evol.">
        <title>Megaphylogeny resolves global patterns of mushroom evolution.</title>
        <authorList>
            <person name="Varga T."/>
            <person name="Krizsan K."/>
            <person name="Foldi C."/>
            <person name="Dima B."/>
            <person name="Sanchez-Garcia M."/>
            <person name="Sanchez-Ramirez S."/>
            <person name="Szollosi G.J."/>
            <person name="Szarkandi J.G."/>
            <person name="Papp V."/>
            <person name="Albert L."/>
            <person name="Andreopoulos W."/>
            <person name="Angelini C."/>
            <person name="Antonin V."/>
            <person name="Barry K.W."/>
            <person name="Bougher N.L."/>
            <person name="Buchanan P."/>
            <person name="Buyck B."/>
            <person name="Bense V."/>
            <person name="Catcheside P."/>
            <person name="Chovatia M."/>
            <person name="Cooper J."/>
            <person name="Damon W."/>
            <person name="Desjardin D."/>
            <person name="Finy P."/>
            <person name="Geml J."/>
            <person name="Haridas S."/>
            <person name="Hughes K."/>
            <person name="Justo A."/>
            <person name="Karasinski D."/>
            <person name="Kautmanova I."/>
            <person name="Kiss B."/>
            <person name="Kocsube S."/>
            <person name="Kotiranta H."/>
            <person name="LaButti K.M."/>
            <person name="Lechner B.E."/>
            <person name="Liimatainen K."/>
            <person name="Lipzen A."/>
            <person name="Lukacs Z."/>
            <person name="Mihaltcheva S."/>
            <person name="Morgado L.N."/>
            <person name="Niskanen T."/>
            <person name="Noordeloos M.E."/>
            <person name="Ohm R.A."/>
            <person name="Ortiz-Santana B."/>
            <person name="Ovrebo C."/>
            <person name="Racz N."/>
            <person name="Riley R."/>
            <person name="Savchenko A."/>
            <person name="Shiryaev A."/>
            <person name="Soop K."/>
            <person name="Spirin V."/>
            <person name="Szebenyi C."/>
            <person name="Tomsovsky M."/>
            <person name="Tulloss R.E."/>
            <person name="Uehling J."/>
            <person name="Grigoriev I.V."/>
            <person name="Vagvolgyi C."/>
            <person name="Papp T."/>
            <person name="Martin F.M."/>
            <person name="Miettinen O."/>
            <person name="Hibbett D.S."/>
            <person name="Nagy L.G."/>
        </authorList>
    </citation>
    <scope>NUCLEOTIDE SEQUENCE [LARGE SCALE GENOMIC DNA]</scope>
    <source>
        <strain evidence="6 7">OMC1185</strain>
    </source>
</reference>
<dbReference type="AlphaFoldDB" id="A0A5C3N9K7"/>
<keyword evidence="7" id="KW-1185">Reference proteome</keyword>
<sequence length="210" mass="23030">MAKKNREEAPNPNNISSRDILQRMNFLYQAGAYLSTLPAEASSREAPHPAAGQKRRKARAYVDSMRTVGQRTVVKLDPSVKRTLCRSCNLILIPGTTATVRIKSSPSHEHVVTYTCTTCNSARRIPAPPVLVVNSEVKADKQAESSSTNVGDPQAAGPVENMDVDAQGHKLCASKTKRRRTNATRLPPFFERPVGHVVFRGNDKVPEIAM</sequence>
<feature type="region of interest" description="Disordered" evidence="5">
    <location>
        <begin position="39"/>
        <end position="59"/>
    </location>
</feature>
<dbReference type="GO" id="GO:0005655">
    <property type="term" value="C:nucleolar ribonuclease P complex"/>
    <property type="evidence" value="ECO:0007669"/>
    <property type="project" value="TreeGrafter"/>
</dbReference>
<feature type="region of interest" description="Disordered" evidence="5">
    <location>
        <begin position="139"/>
        <end position="160"/>
    </location>
</feature>
<dbReference type="PANTHER" id="PTHR14742">
    <property type="entry name" value="RIBONUCLEASE P SUBUNIT P21"/>
    <property type="match status" value="1"/>
</dbReference>
<proteinExistence type="inferred from homology"/>
<dbReference type="InterPro" id="IPR007175">
    <property type="entry name" value="Rpr2/Snm1/Rpp21"/>
</dbReference>
<accession>A0A5C3N9K7</accession>
<evidence type="ECO:0000256" key="3">
    <source>
        <dbReference type="ARBA" id="ARBA00022833"/>
    </source>
</evidence>
<dbReference type="Pfam" id="PF04032">
    <property type="entry name" value="Rpr2"/>
    <property type="match status" value="1"/>
</dbReference>
<evidence type="ECO:0000256" key="1">
    <source>
        <dbReference type="ARBA" id="ARBA00022694"/>
    </source>
</evidence>